<dbReference type="AlphaFoldDB" id="A0A383AEQ6"/>
<evidence type="ECO:0000256" key="1">
    <source>
        <dbReference type="SAM" id="MobiDB-lite"/>
    </source>
</evidence>
<name>A0A383AEQ6_9ZZZZ</name>
<dbReference type="EMBL" id="UINC01191488">
    <property type="protein sequence ID" value="SVE06164.1"/>
    <property type="molecule type" value="Genomic_DNA"/>
</dbReference>
<gene>
    <name evidence="2" type="ORF">METZ01_LOCUS459018</name>
</gene>
<evidence type="ECO:0000313" key="2">
    <source>
        <dbReference type="EMBL" id="SVE06164.1"/>
    </source>
</evidence>
<accession>A0A383AEQ6</accession>
<reference evidence="2" key="1">
    <citation type="submission" date="2018-05" db="EMBL/GenBank/DDBJ databases">
        <authorList>
            <person name="Lanie J.A."/>
            <person name="Ng W.-L."/>
            <person name="Kazmierczak K.M."/>
            <person name="Andrzejewski T.M."/>
            <person name="Davidsen T.M."/>
            <person name="Wayne K.J."/>
            <person name="Tettelin H."/>
            <person name="Glass J.I."/>
            <person name="Rusch D."/>
            <person name="Podicherti R."/>
            <person name="Tsui H.-C.T."/>
            <person name="Winkler M.E."/>
        </authorList>
    </citation>
    <scope>NUCLEOTIDE SEQUENCE</scope>
</reference>
<feature type="compositionally biased region" description="Polar residues" evidence="1">
    <location>
        <begin position="9"/>
        <end position="24"/>
    </location>
</feature>
<feature type="non-terminal residue" evidence="2">
    <location>
        <position position="35"/>
    </location>
</feature>
<proteinExistence type="predicted"/>
<feature type="region of interest" description="Disordered" evidence="1">
    <location>
        <begin position="1"/>
        <end position="35"/>
    </location>
</feature>
<sequence>SSSGRSSSATTTNLVSGNSAATRTPPTPSRKTALA</sequence>
<protein>
    <submittedName>
        <fullName evidence="2">Uncharacterized protein</fullName>
    </submittedName>
</protein>
<organism evidence="2">
    <name type="scientific">marine metagenome</name>
    <dbReference type="NCBI Taxonomy" id="408172"/>
    <lineage>
        <taxon>unclassified sequences</taxon>
        <taxon>metagenomes</taxon>
        <taxon>ecological metagenomes</taxon>
    </lineage>
</organism>
<feature type="non-terminal residue" evidence="2">
    <location>
        <position position="1"/>
    </location>
</feature>